<keyword evidence="4" id="KW-0297">G-protein coupled receptor</keyword>
<feature type="transmembrane region" description="Helical" evidence="8">
    <location>
        <begin position="338"/>
        <end position="361"/>
    </location>
</feature>
<feature type="transmembrane region" description="Helical" evidence="8">
    <location>
        <begin position="296"/>
        <end position="326"/>
    </location>
</feature>
<dbReference type="Gene3D" id="1.20.1070.10">
    <property type="entry name" value="Rhodopsin 7-helix transmembrane proteins"/>
    <property type="match status" value="1"/>
</dbReference>
<accession>A0AAV3ZZH5</accession>
<protein>
    <submittedName>
        <fullName evidence="10">Chemosensory receptor c</fullName>
    </submittedName>
</protein>
<comment type="subcellular location">
    <subcellularLocation>
        <location evidence="1">Membrane</location>
        <topology evidence="1">Multi-pass membrane protein</topology>
    </subcellularLocation>
</comment>
<comment type="caution">
    <text evidence="10">The sequence shown here is derived from an EMBL/GenBank/DDBJ whole genome shotgun (WGS) entry which is preliminary data.</text>
</comment>
<keyword evidence="6 10" id="KW-0675">Receptor</keyword>
<evidence type="ECO:0000256" key="4">
    <source>
        <dbReference type="ARBA" id="ARBA00023040"/>
    </source>
</evidence>
<proteinExistence type="predicted"/>
<evidence type="ECO:0000259" key="9">
    <source>
        <dbReference type="PROSITE" id="PS50262"/>
    </source>
</evidence>
<name>A0AAV3ZZH5_9GAST</name>
<sequence length="391" mass="44219">MDLTDADQLTVDVARVPGNVSERSHNIFMIETSLISLNICLALAGFCTNLVNLVVFILMGIKDAMVVTLFSLSVSDFITTVFALIKLVSFLVGLVCNRLNIRISIDSLALFLYFSSWESVFYDISAFTTAFIAVERSLCVCMPFQFKKFVTWRKNTKAVIIIYVLALAAYSPWLSILRLRSAFDPILNRSIIIYKHATNHQEQINVFTVHLFLLVLVPLCTFVVIISSGIMAVGLIRSYKFQKMQMRAVSRQRNSTVRASSRWSTKLQNAEDEEEEGQVTKLGAGRQQLSSKNFRIIQMVTIVSALGLACNVVRFGCVLYVIAFSVDFDDNDTDRQNILTLIMHTFNLINVTFNSVVYYNYISTYKAIVRQIFRPRNSVSPNSNISYIKGE</sequence>
<dbReference type="GO" id="GO:0016020">
    <property type="term" value="C:membrane"/>
    <property type="evidence" value="ECO:0007669"/>
    <property type="project" value="UniProtKB-SubCell"/>
</dbReference>
<keyword evidence="7" id="KW-0807">Transducer</keyword>
<feature type="domain" description="G-protein coupled receptors family 1 profile" evidence="9">
    <location>
        <begin position="48"/>
        <end position="358"/>
    </location>
</feature>
<evidence type="ECO:0000256" key="8">
    <source>
        <dbReference type="SAM" id="Phobius"/>
    </source>
</evidence>
<reference evidence="10 11" key="1">
    <citation type="journal article" date="2021" name="Elife">
        <title>Chloroplast acquisition without the gene transfer in kleptoplastic sea slugs, Plakobranchus ocellatus.</title>
        <authorList>
            <person name="Maeda T."/>
            <person name="Takahashi S."/>
            <person name="Yoshida T."/>
            <person name="Shimamura S."/>
            <person name="Takaki Y."/>
            <person name="Nagai Y."/>
            <person name="Toyoda A."/>
            <person name="Suzuki Y."/>
            <person name="Arimoto A."/>
            <person name="Ishii H."/>
            <person name="Satoh N."/>
            <person name="Nishiyama T."/>
            <person name="Hasebe M."/>
            <person name="Maruyama T."/>
            <person name="Minagawa J."/>
            <person name="Obokata J."/>
            <person name="Shigenobu S."/>
        </authorList>
    </citation>
    <scope>NUCLEOTIDE SEQUENCE [LARGE SCALE GENOMIC DNA]</scope>
</reference>
<organism evidence="10 11">
    <name type="scientific">Plakobranchus ocellatus</name>
    <dbReference type="NCBI Taxonomy" id="259542"/>
    <lineage>
        <taxon>Eukaryota</taxon>
        <taxon>Metazoa</taxon>
        <taxon>Spiralia</taxon>
        <taxon>Lophotrochozoa</taxon>
        <taxon>Mollusca</taxon>
        <taxon>Gastropoda</taxon>
        <taxon>Heterobranchia</taxon>
        <taxon>Euthyneura</taxon>
        <taxon>Panpulmonata</taxon>
        <taxon>Sacoglossa</taxon>
        <taxon>Placobranchoidea</taxon>
        <taxon>Plakobranchidae</taxon>
        <taxon>Plakobranchus</taxon>
    </lineage>
</organism>
<dbReference type="PANTHER" id="PTHR24243:SF208">
    <property type="entry name" value="PYROKININ-1 RECEPTOR"/>
    <property type="match status" value="1"/>
</dbReference>
<evidence type="ECO:0000256" key="3">
    <source>
        <dbReference type="ARBA" id="ARBA00022989"/>
    </source>
</evidence>
<evidence type="ECO:0000256" key="6">
    <source>
        <dbReference type="ARBA" id="ARBA00023170"/>
    </source>
</evidence>
<dbReference type="GO" id="GO:0004930">
    <property type="term" value="F:G protein-coupled receptor activity"/>
    <property type="evidence" value="ECO:0007669"/>
    <property type="project" value="UniProtKB-KW"/>
</dbReference>
<feature type="transmembrane region" description="Helical" evidence="8">
    <location>
        <begin position="34"/>
        <end position="57"/>
    </location>
</feature>
<dbReference type="PROSITE" id="PS50262">
    <property type="entry name" value="G_PROTEIN_RECEP_F1_2"/>
    <property type="match status" value="1"/>
</dbReference>
<evidence type="ECO:0000313" key="11">
    <source>
        <dbReference type="Proteomes" id="UP000735302"/>
    </source>
</evidence>
<evidence type="ECO:0000256" key="2">
    <source>
        <dbReference type="ARBA" id="ARBA00022692"/>
    </source>
</evidence>
<evidence type="ECO:0000256" key="1">
    <source>
        <dbReference type="ARBA" id="ARBA00004141"/>
    </source>
</evidence>
<keyword evidence="5 8" id="KW-0472">Membrane</keyword>
<evidence type="ECO:0000256" key="5">
    <source>
        <dbReference type="ARBA" id="ARBA00023136"/>
    </source>
</evidence>
<dbReference type="InterPro" id="IPR017452">
    <property type="entry name" value="GPCR_Rhodpsn_7TM"/>
</dbReference>
<dbReference type="PANTHER" id="PTHR24243">
    <property type="entry name" value="G-PROTEIN COUPLED RECEPTOR"/>
    <property type="match status" value="1"/>
</dbReference>
<evidence type="ECO:0000313" key="10">
    <source>
        <dbReference type="EMBL" id="GFO00442.1"/>
    </source>
</evidence>
<feature type="transmembrane region" description="Helical" evidence="8">
    <location>
        <begin position="158"/>
        <end position="176"/>
    </location>
</feature>
<gene>
    <name evidence="10" type="ORF">PoB_002694700</name>
</gene>
<dbReference type="EMBL" id="BLXT01003087">
    <property type="protein sequence ID" value="GFO00442.1"/>
    <property type="molecule type" value="Genomic_DNA"/>
</dbReference>
<evidence type="ECO:0000256" key="7">
    <source>
        <dbReference type="ARBA" id="ARBA00023224"/>
    </source>
</evidence>
<keyword evidence="11" id="KW-1185">Reference proteome</keyword>
<dbReference type="Proteomes" id="UP000735302">
    <property type="component" value="Unassembled WGS sequence"/>
</dbReference>
<keyword evidence="3 8" id="KW-1133">Transmembrane helix</keyword>
<dbReference type="SUPFAM" id="SSF81321">
    <property type="entry name" value="Family A G protein-coupled receptor-like"/>
    <property type="match status" value="1"/>
</dbReference>
<dbReference type="AlphaFoldDB" id="A0AAV3ZZH5"/>
<feature type="transmembrane region" description="Helical" evidence="8">
    <location>
        <begin position="211"/>
        <end position="236"/>
    </location>
</feature>
<keyword evidence="2 8" id="KW-0812">Transmembrane</keyword>
<feature type="transmembrane region" description="Helical" evidence="8">
    <location>
        <begin position="77"/>
        <end position="96"/>
    </location>
</feature>